<feature type="binding site" evidence="9">
    <location>
        <position position="162"/>
    </location>
    <ligand>
        <name>[4Fe-4S] cluster</name>
        <dbReference type="ChEBI" id="CHEBI:49883"/>
        <label>2</label>
        <note>4Fe-4S-S-AdoMet</note>
    </ligand>
</feature>
<dbReference type="EC" id="2.8.4.4" evidence="9"/>
<comment type="similarity">
    <text evidence="9">Belongs to the methylthiotransferase family. RimO subfamily.</text>
</comment>
<feature type="domain" description="Radical SAM core" evidence="12">
    <location>
        <begin position="141"/>
        <end position="372"/>
    </location>
</feature>
<dbReference type="InterPro" id="IPR013848">
    <property type="entry name" value="Methylthiotransferase_N"/>
</dbReference>
<dbReference type="PANTHER" id="PTHR43837">
    <property type="entry name" value="RIBOSOMAL PROTEIN S12 METHYLTHIOTRANSFERASE RIMO"/>
    <property type="match status" value="1"/>
</dbReference>
<gene>
    <name evidence="9 13" type="primary">rimO</name>
    <name evidence="13" type="ORF">H8E80_05320</name>
</gene>
<dbReference type="FunFam" id="3.80.30.20:FF:000001">
    <property type="entry name" value="tRNA-2-methylthio-N(6)-dimethylallyladenosine synthase 2"/>
    <property type="match status" value="1"/>
</dbReference>
<protein>
    <recommendedName>
        <fullName evidence="9">Ribosomal protein uS12 methylthiotransferase RimO</fullName>
        <shortName evidence="9">uS12 MTTase</shortName>
        <shortName evidence="9">uS12 methylthiotransferase</shortName>
        <ecNumber evidence="9">2.8.4.4</ecNumber>
    </recommendedName>
    <alternativeName>
        <fullName evidence="9">Ribosomal protein uS12 (aspartate-C(3))-methylthiotransferase</fullName>
    </alternativeName>
    <alternativeName>
        <fullName evidence="9">Ribosome maturation factor RimO</fullName>
    </alternativeName>
</protein>
<dbReference type="NCBIfam" id="TIGR00089">
    <property type="entry name" value="MiaB/RimO family radical SAM methylthiotransferase"/>
    <property type="match status" value="1"/>
</dbReference>
<evidence type="ECO:0000256" key="5">
    <source>
        <dbReference type="ARBA" id="ARBA00022691"/>
    </source>
</evidence>
<proteinExistence type="inferred from homology"/>
<keyword evidence="13" id="KW-0689">Ribosomal protein</keyword>
<dbReference type="PROSITE" id="PS51449">
    <property type="entry name" value="MTTASE_N"/>
    <property type="match status" value="1"/>
</dbReference>
<dbReference type="HAMAP" id="MF_01865">
    <property type="entry name" value="MTTase_RimO"/>
    <property type="match status" value="1"/>
</dbReference>
<feature type="domain" description="MTTase N-terminal" evidence="11">
    <location>
        <begin position="1"/>
        <end position="117"/>
    </location>
</feature>
<dbReference type="CDD" id="cd01335">
    <property type="entry name" value="Radical_SAM"/>
    <property type="match status" value="1"/>
</dbReference>
<dbReference type="SFLD" id="SFLDF00274">
    <property type="entry name" value="ribosomal_protein_S12_methylth"/>
    <property type="match status" value="1"/>
</dbReference>
<dbReference type="InterPro" id="IPR020612">
    <property type="entry name" value="Methylthiotransferase_CS"/>
</dbReference>
<evidence type="ECO:0000313" key="13">
    <source>
        <dbReference type="EMBL" id="MBC8199452.1"/>
    </source>
</evidence>
<dbReference type="SFLD" id="SFLDG01082">
    <property type="entry name" value="B12-binding_domain_containing"/>
    <property type="match status" value="1"/>
</dbReference>
<dbReference type="InterPro" id="IPR012340">
    <property type="entry name" value="NA-bd_OB-fold"/>
</dbReference>
<dbReference type="PROSITE" id="PS01278">
    <property type="entry name" value="MTTASE_RADICAL"/>
    <property type="match status" value="1"/>
</dbReference>
<dbReference type="InterPro" id="IPR006638">
    <property type="entry name" value="Elp3/MiaA/NifB-like_rSAM"/>
</dbReference>
<comment type="function">
    <text evidence="1">Catalyzes the methylthiolation of N6-(dimethylallyl)adenosine (i(6)A), leading to the formation of 2-methylthio-N6-(dimethylallyl)adenosine (ms(2)i(6)A) at position 37 in tRNAs that read codons beginning with uridine.</text>
</comment>
<feature type="binding site" evidence="9">
    <location>
        <position position="10"/>
    </location>
    <ligand>
        <name>[4Fe-4S] cluster</name>
        <dbReference type="ChEBI" id="CHEBI:49883"/>
        <label>1</label>
    </ligand>
</feature>
<evidence type="ECO:0000256" key="6">
    <source>
        <dbReference type="ARBA" id="ARBA00022723"/>
    </source>
</evidence>
<comment type="caution">
    <text evidence="13">The sequence shown here is derived from an EMBL/GenBank/DDBJ whole genome shotgun (WGS) entry which is preliminary data.</text>
</comment>
<dbReference type="InterPro" id="IPR058240">
    <property type="entry name" value="rSAM_sf"/>
</dbReference>
<dbReference type="EMBL" id="JACNLL010000053">
    <property type="protein sequence ID" value="MBC8199452.1"/>
    <property type="molecule type" value="Genomic_DNA"/>
</dbReference>
<keyword evidence="13" id="KW-0687">Ribonucleoprotein</keyword>
<keyword evidence="4 9" id="KW-0808">Transferase</keyword>
<dbReference type="PROSITE" id="PS50926">
    <property type="entry name" value="TRAM"/>
    <property type="match status" value="1"/>
</dbReference>
<keyword evidence="5 9" id="KW-0949">S-adenosyl-L-methionine</keyword>
<evidence type="ECO:0000256" key="8">
    <source>
        <dbReference type="ARBA" id="ARBA00023014"/>
    </source>
</evidence>
<reference evidence="13 14" key="1">
    <citation type="submission" date="2020-08" db="EMBL/GenBank/DDBJ databases">
        <title>Bridging the membrane lipid divide: bacteria of the FCB group superphylum have the potential to synthesize archaeal ether lipids.</title>
        <authorList>
            <person name="Villanueva L."/>
            <person name="Von Meijenfeldt F.A.B."/>
            <person name="Westbye A.B."/>
            <person name="Yadav S."/>
            <person name="Hopmans E.C."/>
            <person name="Dutilh B.E."/>
            <person name="Sinninghe Damste J.S."/>
        </authorList>
    </citation>
    <scope>NUCLEOTIDE SEQUENCE [LARGE SCALE GENOMIC DNA]</scope>
    <source>
        <strain evidence="13">NIOZ-UU82</strain>
    </source>
</reference>
<evidence type="ECO:0000259" key="11">
    <source>
        <dbReference type="PROSITE" id="PS51449"/>
    </source>
</evidence>
<dbReference type="GO" id="GO:0006400">
    <property type="term" value="P:tRNA modification"/>
    <property type="evidence" value="ECO:0007669"/>
    <property type="project" value="InterPro"/>
</dbReference>
<dbReference type="GO" id="GO:0005829">
    <property type="term" value="C:cytosol"/>
    <property type="evidence" value="ECO:0007669"/>
    <property type="project" value="TreeGrafter"/>
</dbReference>
<comment type="subcellular location">
    <subcellularLocation>
        <location evidence="9">Cytoplasm</location>
    </subcellularLocation>
</comment>
<dbReference type="SMART" id="SM00729">
    <property type="entry name" value="Elp3"/>
    <property type="match status" value="1"/>
</dbReference>
<dbReference type="Pfam" id="PF04055">
    <property type="entry name" value="Radical_SAM"/>
    <property type="match status" value="1"/>
</dbReference>
<keyword evidence="6 9" id="KW-0479">Metal-binding</keyword>
<dbReference type="PROSITE" id="PS51918">
    <property type="entry name" value="RADICAL_SAM"/>
    <property type="match status" value="1"/>
</dbReference>
<dbReference type="GO" id="GO:0035599">
    <property type="term" value="F:aspartic acid methylthiotransferase activity"/>
    <property type="evidence" value="ECO:0007669"/>
    <property type="project" value="TreeGrafter"/>
</dbReference>
<evidence type="ECO:0000256" key="1">
    <source>
        <dbReference type="ARBA" id="ARBA00003234"/>
    </source>
</evidence>
<dbReference type="GO" id="GO:0005840">
    <property type="term" value="C:ribosome"/>
    <property type="evidence" value="ECO:0007669"/>
    <property type="project" value="UniProtKB-KW"/>
</dbReference>
<feature type="binding site" evidence="9">
    <location>
        <position position="155"/>
    </location>
    <ligand>
        <name>[4Fe-4S] cluster</name>
        <dbReference type="ChEBI" id="CHEBI:49883"/>
        <label>2</label>
        <note>4Fe-4S-S-AdoMet</note>
    </ligand>
</feature>
<dbReference type="SUPFAM" id="SSF102114">
    <property type="entry name" value="Radical SAM enzymes"/>
    <property type="match status" value="1"/>
</dbReference>
<evidence type="ECO:0000256" key="3">
    <source>
        <dbReference type="ARBA" id="ARBA00022490"/>
    </source>
</evidence>
<feature type="domain" description="TRAM" evidence="10">
    <location>
        <begin position="374"/>
        <end position="439"/>
    </location>
</feature>
<dbReference type="GO" id="GO:0103039">
    <property type="term" value="F:protein methylthiotransferase activity"/>
    <property type="evidence" value="ECO:0007669"/>
    <property type="project" value="UniProtKB-EC"/>
</dbReference>
<dbReference type="InterPro" id="IPR038135">
    <property type="entry name" value="Methylthiotransferase_N_sf"/>
</dbReference>
<evidence type="ECO:0000256" key="4">
    <source>
        <dbReference type="ARBA" id="ARBA00022679"/>
    </source>
</evidence>
<dbReference type="Gene3D" id="3.40.50.12160">
    <property type="entry name" value="Methylthiotransferase, N-terminal domain"/>
    <property type="match status" value="1"/>
</dbReference>
<evidence type="ECO:0000256" key="9">
    <source>
        <dbReference type="HAMAP-Rule" id="MF_01865"/>
    </source>
</evidence>
<evidence type="ECO:0000259" key="12">
    <source>
        <dbReference type="PROSITE" id="PS51918"/>
    </source>
</evidence>
<dbReference type="Gene3D" id="3.80.30.20">
    <property type="entry name" value="tm_1862 like domain"/>
    <property type="match status" value="1"/>
</dbReference>
<evidence type="ECO:0000256" key="2">
    <source>
        <dbReference type="ARBA" id="ARBA00022485"/>
    </source>
</evidence>
<evidence type="ECO:0000256" key="7">
    <source>
        <dbReference type="ARBA" id="ARBA00023004"/>
    </source>
</evidence>
<keyword evidence="3 9" id="KW-0963">Cytoplasm</keyword>
<dbReference type="InterPro" id="IPR005840">
    <property type="entry name" value="Ribosomal_uS12_MeSTrfase_RimO"/>
</dbReference>
<evidence type="ECO:0000313" key="14">
    <source>
        <dbReference type="Proteomes" id="UP000603545"/>
    </source>
</evidence>
<keyword evidence="7 9" id="KW-0408">Iron</keyword>
<evidence type="ECO:0000259" key="10">
    <source>
        <dbReference type="PROSITE" id="PS50926"/>
    </source>
</evidence>
<dbReference type="NCBIfam" id="TIGR01125">
    <property type="entry name" value="30S ribosomal protein S12 methylthiotransferase RimO"/>
    <property type="match status" value="1"/>
</dbReference>
<dbReference type="InterPro" id="IPR002792">
    <property type="entry name" value="TRAM_dom"/>
</dbReference>
<dbReference type="FunFam" id="3.40.50.12160:FF:000003">
    <property type="entry name" value="CDK5 regulatory subunit-associated protein 1"/>
    <property type="match status" value="1"/>
</dbReference>
<keyword evidence="8 9" id="KW-0411">Iron-sulfur</keyword>
<comment type="catalytic activity">
    <reaction evidence="9">
        <text>L-aspartate(89)-[ribosomal protein uS12]-hydrogen + (sulfur carrier)-SH + AH2 + 2 S-adenosyl-L-methionine = 3-methylsulfanyl-L-aspartate(89)-[ribosomal protein uS12]-hydrogen + (sulfur carrier)-H + 5'-deoxyadenosine + L-methionine + A + S-adenosyl-L-homocysteine + 2 H(+)</text>
        <dbReference type="Rhea" id="RHEA:37087"/>
        <dbReference type="Rhea" id="RHEA-COMP:10460"/>
        <dbReference type="Rhea" id="RHEA-COMP:10461"/>
        <dbReference type="Rhea" id="RHEA-COMP:14737"/>
        <dbReference type="Rhea" id="RHEA-COMP:14739"/>
        <dbReference type="ChEBI" id="CHEBI:13193"/>
        <dbReference type="ChEBI" id="CHEBI:15378"/>
        <dbReference type="ChEBI" id="CHEBI:17319"/>
        <dbReference type="ChEBI" id="CHEBI:17499"/>
        <dbReference type="ChEBI" id="CHEBI:29917"/>
        <dbReference type="ChEBI" id="CHEBI:29961"/>
        <dbReference type="ChEBI" id="CHEBI:57844"/>
        <dbReference type="ChEBI" id="CHEBI:57856"/>
        <dbReference type="ChEBI" id="CHEBI:59789"/>
        <dbReference type="ChEBI" id="CHEBI:64428"/>
        <dbReference type="ChEBI" id="CHEBI:73599"/>
        <dbReference type="EC" id="2.8.4.4"/>
    </reaction>
</comment>
<dbReference type="InterPro" id="IPR007197">
    <property type="entry name" value="rSAM"/>
</dbReference>
<dbReference type="InterPro" id="IPR005839">
    <property type="entry name" value="Methylthiotransferase"/>
</dbReference>
<dbReference type="GO" id="GO:0046872">
    <property type="term" value="F:metal ion binding"/>
    <property type="evidence" value="ECO:0007669"/>
    <property type="project" value="UniProtKB-KW"/>
</dbReference>
<dbReference type="SFLD" id="SFLDG01061">
    <property type="entry name" value="methylthiotransferase"/>
    <property type="match status" value="1"/>
</dbReference>
<name>A0A8J6T757_9BACT</name>
<comment type="cofactor">
    <cofactor evidence="9">
        <name>[4Fe-4S] cluster</name>
        <dbReference type="ChEBI" id="CHEBI:49883"/>
    </cofactor>
    <text evidence="9">Binds 2 [4Fe-4S] clusters. One cluster is coordinated with 3 cysteines and an exchangeable S-adenosyl-L-methionine.</text>
</comment>
<organism evidence="13 14">
    <name type="scientific">Candidatus Desulfaltia bathyphila</name>
    <dbReference type="NCBI Taxonomy" id="2841697"/>
    <lineage>
        <taxon>Bacteria</taxon>
        <taxon>Pseudomonadati</taxon>
        <taxon>Thermodesulfobacteriota</taxon>
        <taxon>Desulfobacteria</taxon>
        <taxon>Desulfobacterales</taxon>
        <taxon>Desulfobacterales incertae sedis</taxon>
        <taxon>Candidatus Desulfaltia</taxon>
    </lineage>
</organism>
<dbReference type="PANTHER" id="PTHR43837:SF1">
    <property type="entry name" value="RIBOSOMAL PROTEIN US12 METHYLTHIOTRANSFERASE RIMO"/>
    <property type="match status" value="1"/>
</dbReference>
<comment type="function">
    <text evidence="9">Catalyzes the methylthiolation of an aspartic acid residue of ribosomal protein uS12.</text>
</comment>
<feature type="binding site" evidence="9">
    <location>
        <position position="80"/>
    </location>
    <ligand>
        <name>[4Fe-4S] cluster</name>
        <dbReference type="ChEBI" id="CHEBI:49883"/>
        <label>1</label>
    </ligand>
</feature>
<dbReference type="Proteomes" id="UP000603545">
    <property type="component" value="Unassembled WGS sequence"/>
</dbReference>
<dbReference type="InterPro" id="IPR023404">
    <property type="entry name" value="rSAM_horseshoe"/>
</dbReference>
<dbReference type="SFLD" id="SFLDS00029">
    <property type="entry name" value="Radical_SAM"/>
    <property type="match status" value="1"/>
</dbReference>
<feature type="binding site" evidence="9">
    <location>
        <position position="46"/>
    </location>
    <ligand>
        <name>[4Fe-4S] cluster</name>
        <dbReference type="ChEBI" id="CHEBI:49883"/>
        <label>1</label>
    </ligand>
</feature>
<accession>A0A8J6T757</accession>
<sequence>MKLHLVSLGCVRNLVDSEVMLGLLAKAGWSTTQNPEKAHIIIVNTCSFIEPAINESIDTILELAKLKQSNNCKKLIVTGCLPERFREEIVSVLPEVDFFLGTGAFDEIVHAAAGGLTDISRCLLPDPNLAPLQPQNMPRIHSSPYIAYLRVAEGCDKGCTYCIIPRLRGKYRSRPFEDIIAEARSLILSGIKELILVAQDSTCYGKDLTPAVDLSMLIESIANISQNVWIRILYGHPESITDSFIKTVATHSNICSYFDIPIQHASRSVLKKMGRKYSHDDLCRLIAKIRSLDPDAAIRTTVIVGFPGETDKDFQQLLKFIQEIGFDHLGAFIYSDSKDLPCHRLSGHVSEKTARERYDLLMSSQAKISLGNNRKRINEVVKILVEEKRKDNIFSGRSAFQAPEVDGVTYINSGRLQAGCFAHAKITDALEYDLIGEAV</sequence>
<dbReference type="GO" id="GO:0051539">
    <property type="term" value="F:4 iron, 4 sulfur cluster binding"/>
    <property type="evidence" value="ECO:0007669"/>
    <property type="project" value="UniProtKB-UniRule"/>
</dbReference>
<dbReference type="Pfam" id="PF00919">
    <property type="entry name" value="UPF0004"/>
    <property type="match status" value="1"/>
</dbReference>
<dbReference type="Gene3D" id="2.40.50.140">
    <property type="entry name" value="Nucleic acid-binding proteins"/>
    <property type="match status" value="1"/>
</dbReference>
<feature type="binding site" evidence="9">
    <location>
        <position position="159"/>
    </location>
    <ligand>
        <name>[4Fe-4S] cluster</name>
        <dbReference type="ChEBI" id="CHEBI:49883"/>
        <label>2</label>
        <note>4Fe-4S-S-AdoMet</note>
    </ligand>
</feature>
<dbReference type="Pfam" id="PF18693">
    <property type="entry name" value="TRAM_2"/>
    <property type="match status" value="1"/>
</dbReference>
<keyword evidence="2 9" id="KW-0004">4Fe-4S</keyword>
<dbReference type="AlphaFoldDB" id="A0A8J6T757"/>